<keyword evidence="4" id="KW-1185">Reference proteome</keyword>
<feature type="signal peptide" evidence="2">
    <location>
        <begin position="1"/>
        <end position="15"/>
    </location>
</feature>
<feature type="compositionally biased region" description="Basic and acidic residues" evidence="1">
    <location>
        <begin position="226"/>
        <end position="239"/>
    </location>
</feature>
<feature type="region of interest" description="Disordered" evidence="1">
    <location>
        <begin position="67"/>
        <end position="117"/>
    </location>
</feature>
<feature type="region of interest" description="Disordered" evidence="1">
    <location>
        <begin position="446"/>
        <end position="525"/>
    </location>
</feature>
<feature type="chain" id="PRO_5035451851" evidence="2">
    <location>
        <begin position="16"/>
        <end position="525"/>
    </location>
</feature>
<dbReference type="OrthoDB" id="10659149at2759"/>
<accession>A0A8K0FZR0</accession>
<sequence>MAGSITALIISTVLSLNQSRHDTPVEPAIEKIISKFSQDANEFLNALSHFCKIAPQGLSQTRTNYLTAPTSSKQPEKHNIKSINSGQTKIGHKMDTNSNSEVKSNSNKYSTEDQEETGRVCVIEEEISEVSDYTLDPITNKIKISTVEEYSKLATCTVIKNQGIQAYDHKEEEEDDEEVCSNQQVDNQNEKDHLEVPDETEVNLEEADKLDIEPCEEITVESSDDTPQKESTPLKDKQSAEVLFENNLSQGVKHENEKIFPESSDTSLSEGTEVMLIKKLTDALAELKSKSVKVENEDLSSEISETSLSVGLEETIFKKITETFSTIKEVEEAPNQNEKVAAGGSETLMSPTIEETILKRLTETLSELKPKQLSTSNISINTIEKFPEPVETTDRAIEVEPEPINVSTQNTQTIENAPYKQNNSNVQNIEVKLNVKKNNVTHEVPTNKANNAVKRDKSKEPTDKIPPKWRNGAGAIEEFEKLIPKPRTFNKKEQKPKPQIKPVNAVEENKRRIFSKSRPPAKQLK</sequence>
<feature type="region of interest" description="Disordered" evidence="1">
    <location>
        <begin position="169"/>
        <end position="240"/>
    </location>
</feature>
<protein>
    <submittedName>
        <fullName evidence="3">Uncharacterized protein</fullName>
    </submittedName>
</protein>
<dbReference type="AlphaFoldDB" id="A0A8K0FZR0"/>
<reference evidence="3" key="1">
    <citation type="submission" date="2019-08" db="EMBL/GenBank/DDBJ databases">
        <title>The genome of the North American firefly Photinus pyralis.</title>
        <authorList>
            <consortium name="Photinus pyralis genome working group"/>
            <person name="Fallon T.R."/>
            <person name="Sander Lower S.E."/>
            <person name="Weng J.-K."/>
        </authorList>
    </citation>
    <scope>NUCLEOTIDE SEQUENCE</scope>
    <source>
        <strain evidence="3">TRF0915ILg1</strain>
        <tissue evidence="3">Whole body</tissue>
    </source>
</reference>
<evidence type="ECO:0000313" key="3">
    <source>
        <dbReference type="EMBL" id="KAF2880394.1"/>
    </source>
</evidence>
<name>A0A8K0FZR0_IGNLU</name>
<comment type="caution">
    <text evidence="3">The sequence shown here is derived from an EMBL/GenBank/DDBJ whole genome shotgun (WGS) entry which is preliminary data.</text>
</comment>
<dbReference type="Proteomes" id="UP000801492">
    <property type="component" value="Unassembled WGS sequence"/>
</dbReference>
<proteinExistence type="predicted"/>
<feature type="compositionally biased region" description="Acidic residues" evidence="1">
    <location>
        <begin position="213"/>
        <end position="224"/>
    </location>
</feature>
<evidence type="ECO:0000256" key="1">
    <source>
        <dbReference type="SAM" id="MobiDB-lite"/>
    </source>
</evidence>
<organism evidence="3 4">
    <name type="scientific">Ignelater luminosus</name>
    <name type="common">Cucubano</name>
    <name type="synonym">Pyrophorus luminosus</name>
    <dbReference type="NCBI Taxonomy" id="2038154"/>
    <lineage>
        <taxon>Eukaryota</taxon>
        <taxon>Metazoa</taxon>
        <taxon>Ecdysozoa</taxon>
        <taxon>Arthropoda</taxon>
        <taxon>Hexapoda</taxon>
        <taxon>Insecta</taxon>
        <taxon>Pterygota</taxon>
        <taxon>Neoptera</taxon>
        <taxon>Endopterygota</taxon>
        <taxon>Coleoptera</taxon>
        <taxon>Polyphaga</taxon>
        <taxon>Elateriformia</taxon>
        <taxon>Elateroidea</taxon>
        <taxon>Elateridae</taxon>
        <taxon>Agrypninae</taxon>
        <taxon>Pyrophorini</taxon>
        <taxon>Ignelater</taxon>
    </lineage>
</organism>
<gene>
    <name evidence="3" type="ORF">ILUMI_25777</name>
</gene>
<evidence type="ECO:0000256" key="2">
    <source>
        <dbReference type="SAM" id="SignalP"/>
    </source>
</evidence>
<dbReference type="EMBL" id="VTPC01090974">
    <property type="protein sequence ID" value="KAF2880394.1"/>
    <property type="molecule type" value="Genomic_DNA"/>
</dbReference>
<evidence type="ECO:0000313" key="4">
    <source>
        <dbReference type="Proteomes" id="UP000801492"/>
    </source>
</evidence>
<feature type="compositionally biased region" description="Low complexity" evidence="1">
    <location>
        <begin position="97"/>
        <end position="109"/>
    </location>
</feature>
<feature type="compositionally biased region" description="Basic and acidic residues" evidence="1">
    <location>
        <begin position="453"/>
        <end position="466"/>
    </location>
</feature>
<keyword evidence="2" id="KW-0732">Signal</keyword>